<evidence type="ECO:0000313" key="1">
    <source>
        <dbReference type="EMBL" id="KAH7836845.1"/>
    </source>
</evidence>
<dbReference type="Proteomes" id="UP000828048">
    <property type="component" value="Chromosome 6"/>
</dbReference>
<dbReference type="EMBL" id="CM037156">
    <property type="protein sequence ID" value="KAH7836845.1"/>
    <property type="molecule type" value="Genomic_DNA"/>
</dbReference>
<gene>
    <name evidence="1" type="ORF">Vadar_006342</name>
</gene>
<sequence length="536" mass="60946">MSVSSLQLRIPQWFPTPPSLLRFPKLKLLSLLCLPTCSSLPSLPPPPSAATQTRPQPSANGTAHLPAVKWTPFRKKKVVMRVGYVGTGYRGLQMQRDENALSTIEKELETAIFEVGGIRDSNFGDLDKIGWARSSRTDKGVHSLATMITLKMEIPETAWKEDPCGIALANYINSRLPAHIKVFSILPSRRSFDARRECNIRKYSYFLPVEVVGIKDYFTAAEIDYHLSELNGILNVFEGEHPFHNYTIRAKYRKQLSAKHLSRKDRRSRNSDSQGSDGEEIIGADDLAVSHAEPNNNSSSQSTIFDNYIAESHDESGIDLKDRNLLLARWLHEPDKKDRLSASHFRKIFRCSCGKQEQLLGMNYVEISIFGESFMLHQIRKMVGTAVAVKRKLLPRDIVELSLSKFSRIVLPIAPSEVLILRGNNFGLRNQSGNITRPEMLMMVESEEILKAVDEFYHSIMLPEVSKFLDPSKSPWKEWLDILDANTSIPEAELDEVRSAFILSKEAWFEGCFWESTQRLDITILLQWDQVSMRTF</sequence>
<keyword evidence="2" id="KW-1185">Reference proteome</keyword>
<proteinExistence type="predicted"/>
<name>A0ACB7X861_9ERIC</name>
<comment type="caution">
    <text evidence="1">The sequence shown here is derived from an EMBL/GenBank/DDBJ whole genome shotgun (WGS) entry which is preliminary data.</text>
</comment>
<protein>
    <submittedName>
        <fullName evidence="1">Uncharacterized protein</fullName>
    </submittedName>
</protein>
<accession>A0ACB7X861</accession>
<organism evidence="1 2">
    <name type="scientific">Vaccinium darrowii</name>
    <dbReference type="NCBI Taxonomy" id="229202"/>
    <lineage>
        <taxon>Eukaryota</taxon>
        <taxon>Viridiplantae</taxon>
        <taxon>Streptophyta</taxon>
        <taxon>Embryophyta</taxon>
        <taxon>Tracheophyta</taxon>
        <taxon>Spermatophyta</taxon>
        <taxon>Magnoliopsida</taxon>
        <taxon>eudicotyledons</taxon>
        <taxon>Gunneridae</taxon>
        <taxon>Pentapetalae</taxon>
        <taxon>asterids</taxon>
        <taxon>Ericales</taxon>
        <taxon>Ericaceae</taxon>
        <taxon>Vaccinioideae</taxon>
        <taxon>Vaccinieae</taxon>
        <taxon>Vaccinium</taxon>
    </lineage>
</organism>
<reference evidence="1 2" key="1">
    <citation type="journal article" date="2021" name="Hortic Res">
        <title>High-quality reference genome and annotation aids understanding of berry development for evergreen blueberry (Vaccinium darrowii).</title>
        <authorList>
            <person name="Yu J."/>
            <person name="Hulse-Kemp A.M."/>
            <person name="Babiker E."/>
            <person name="Staton M."/>
        </authorList>
    </citation>
    <scope>NUCLEOTIDE SEQUENCE [LARGE SCALE GENOMIC DNA]</scope>
    <source>
        <strain evidence="2">cv. NJ 8807/NJ 8810</strain>
        <tissue evidence="1">Young leaf</tissue>
    </source>
</reference>
<evidence type="ECO:0000313" key="2">
    <source>
        <dbReference type="Proteomes" id="UP000828048"/>
    </source>
</evidence>